<feature type="non-terminal residue" evidence="1">
    <location>
        <position position="1"/>
    </location>
</feature>
<gene>
    <name evidence="1" type="ORF">METZ01_LOCUS393238</name>
</gene>
<proteinExistence type="predicted"/>
<evidence type="ECO:0000313" key="1">
    <source>
        <dbReference type="EMBL" id="SVD40384.1"/>
    </source>
</evidence>
<dbReference type="AlphaFoldDB" id="A0A382V1L3"/>
<organism evidence="1">
    <name type="scientific">marine metagenome</name>
    <dbReference type="NCBI Taxonomy" id="408172"/>
    <lineage>
        <taxon>unclassified sequences</taxon>
        <taxon>metagenomes</taxon>
        <taxon>ecological metagenomes</taxon>
    </lineage>
</organism>
<reference evidence="1" key="1">
    <citation type="submission" date="2018-05" db="EMBL/GenBank/DDBJ databases">
        <authorList>
            <person name="Lanie J.A."/>
            <person name="Ng W.-L."/>
            <person name="Kazmierczak K.M."/>
            <person name="Andrzejewski T.M."/>
            <person name="Davidsen T.M."/>
            <person name="Wayne K.J."/>
            <person name="Tettelin H."/>
            <person name="Glass J.I."/>
            <person name="Rusch D."/>
            <person name="Podicherti R."/>
            <person name="Tsui H.-C.T."/>
            <person name="Winkler M.E."/>
        </authorList>
    </citation>
    <scope>NUCLEOTIDE SEQUENCE</scope>
</reference>
<accession>A0A382V1L3</accession>
<dbReference type="EMBL" id="UINC01148477">
    <property type="protein sequence ID" value="SVD40384.1"/>
    <property type="molecule type" value="Genomic_DNA"/>
</dbReference>
<sequence>SCDETVAADGCPFTNASPPPGQVTGMLGTYCWYRGKYGNALIRALSGLDMDDFSGDTDDDNFYGTDPDGNYRPPEACVSLADHMESALDERGGTLVAHDEDVTDEAKFAIWYLRWVAAECNGMGAWY</sequence>
<name>A0A382V1L3_9ZZZZ</name>
<protein>
    <submittedName>
        <fullName evidence="1">Uncharacterized protein</fullName>
    </submittedName>
</protein>